<dbReference type="SUPFAM" id="SSF51120">
    <property type="entry name" value="beta-Roll"/>
    <property type="match status" value="2"/>
</dbReference>
<dbReference type="PRINTS" id="PR00313">
    <property type="entry name" value="CABNDNGRPT"/>
</dbReference>
<dbReference type="EMBL" id="ABKSPD020000001">
    <property type="protein sequence ID" value="EKW9774420.1"/>
    <property type="molecule type" value="Genomic_DNA"/>
</dbReference>
<evidence type="ECO:0000256" key="3">
    <source>
        <dbReference type="ARBA" id="ARBA00022837"/>
    </source>
</evidence>
<feature type="domain" description="Anthrax toxin edema factor central" evidence="5">
    <location>
        <begin position="1751"/>
        <end position="1919"/>
    </location>
</feature>
<name>A0AAN3YQU5_PROMI</name>
<feature type="transmembrane region" description="Helical" evidence="4">
    <location>
        <begin position="3070"/>
        <end position="3093"/>
    </location>
</feature>
<dbReference type="InterPro" id="IPR037017">
    <property type="entry name" value="Anthrax_toxin_edema_cen_sf"/>
</dbReference>
<keyword evidence="3" id="KW-0106">Calcium</keyword>
<comment type="caution">
    <text evidence="6">The sequence shown here is derived from an EMBL/GenBank/DDBJ whole genome shotgun (WGS) entry which is preliminary data.</text>
</comment>
<gene>
    <name evidence="6" type="ORF">PW210_000169</name>
</gene>
<proteinExistence type="predicted"/>
<evidence type="ECO:0000256" key="1">
    <source>
        <dbReference type="ARBA" id="ARBA00004613"/>
    </source>
</evidence>
<evidence type="ECO:0000313" key="6">
    <source>
        <dbReference type="EMBL" id="EKW9774420.1"/>
    </source>
</evidence>
<dbReference type="InterPro" id="IPR050557">
    <property type="entry name" value="RTX_toxin/Mannuronan_C5-epim"/>
</dbReference>
<evidence type="ECO:0000259" key="5">
    <source>
        <dbReference type="Pfam" id="PF03497"/>
    </source>
</evidence>
<dbReference type="SUPFAM" id="SSF158842">
    <property type="entry name" value="PMT central region-like"/>
    <property type="match status" value="1"/>
</dbReference>
<comment type="subcellular location">
    <subcellularLocation>
        <location evidence="1">Secreted</location>
    </subcellularLocation>
</comment>
<dbReference type="PANTHER" id="PTHR38340">
    <property type="entry name" value="S-LAYER PROTEIN"/>
    <property type="match status" value="1"/>
</dbReference>
<dbReference type="RefSeq" id="WP_088206831.1">
    <property type="nucleotide sequence ID" value="NZ_CP021852.1"/>
</dbReference>
<keyword evidence="4" id="KW-1133">Transmembrane helix</keyword>
<protein>
    <recommendedName>
        <fullName evidence="5">Anthrax toxin edema factor central domain-containing protein</fullName>
    </recommendedName>
</protein>
<dbReference type="Proteomes" id="UP001171165">
    <property type="component" value="Unassembled WGS sequence"/>
</dbReference>
<dbReference type="Pfam" id="PF00353">
    <property type="entry name" value="HemolysinCabind"/>
    <property type="match status" value="2"/>
</dbReference>
<dbReference type="InterPro" id="IPR005165">
    <property type="entry name" value="Anthrax_toxin_edema_cen"/>
</dbReference>
<keyword evidence="2" id="KW-0964">Secreted</keyword>
<dbReference type="InterPro" id="IPR001343">
    <property type="entry name" value="Hemolysn_Ca-bd"/>
</dbReference>
<dbReference type="GO" id="GO:0005576">
    <property type="term" value="C:extracellular region"/>
    <property type="evidence" value="ECO:0007669"/>
    <property type="project" value="UniProtKB-SubCell"/>
</dbReference>
<organism evidence="6 7">
    <name type="scientific">Proteus mirabilis</name>
    <dbReference type="NCBI Taxonomy" id="584"/>
    <lineage>
        <taxon>Bacteria</taxon>
        <taxon>Pseudomonadati</taxon>
        <taxon>Pseudomonadota</taxon>
        <taxon>Gammaproteobacteria</taxon>
        <taxon>Enterobacterales</taxon>
        <taxon>Morganellaceae</taxon>
        <taxon>Proteus</taxon>
    </lineage>
</organism>
<sequence>MNNHVITILDRIFDPLAKRIKEYIKNNITDKTIDYNEIKNLLLEKYLILSIYKNEDIAQDYLSEIAEGFAIYDRNKETKNMQSIKKKLDENIQLFINEIEAKKAKNKITTNKRSLESLFTNNEYYIYDLNFSGKRFFIYINNEKNKYEIISNNKKKRSFNNRKLLLDYLFNNITHIDEKIQVQLTSYKKKEFTKLANNIEKWGINERFLSKQIINSIKIKEVVKVNEDFSIKLVELYDYKKIFLVKNNKDNSEVIVHIYTDNIENAISLLTENYSKIKNKPESLIYQKNNKWMVEKINGERVIFSPGKDLVLPLRNMLERLDIAMSSYTGQLLDIVMEGLNLRYLIEVRNSGLEGAENYLKWLRNFADLYKTKPSDQNDGGFKEKIQKAIYEYKLMQLTEETKNIIYFQAYQQERINGIIHHYNSFDGQIPYTKVLKGLGLEPVNKENKFLNEELLFKKIDGLLTGKDSRYIFVGYDRHQIAITYKKYSEGKYKISFFDPQFGTFEFDNIEDLKNIIREKQKTYGLTKIENESLFYFDEFIEVKSENYKPLFSNDKSSENRKTFINKGIAENLKTVDFSLELAKNVTARVIHYDERGILIVQIKYNDKLIDISIVESDVEDALYLLKDNINKIIEFEDASKIILKKTNKNVAITPIEFNTVWGGDSLARYIKFNHNEYISIISKDLHRYKGEIKNNIIKITKIIKKLNSNIYFEKLRSSFDLINNISYFINKYEELPISNKLLEIKKNIEDLLFYGKLEWEKNKIFTLAKKNSTIATKLYQVMVKGINDGNFQQSKFIYDKIINHKFLSDDIKRPQGIVSYDYTIVLDNNKKNILKIIKKIDNNQLKNMIYYDGNNQVHLRLTYDELMTFNNNQGVKELLSIIDKKIDKYKKNSNKTRQEIFTEVFINNEYVNRVLQLEINELNNFFLTTENQLIQQDSSQYSHLDPIVSEGDIKELAIKNIKKTGIGFILFENNENSVDYIINNPSKLASNFKKIITDLIPRIYQEDLNNYLNGVKNNTRIINLLENNEKLAKLIKICRKYNISLIAAGENDTNGLHNEFIKKNISIKKFYDLAIDNTIENEIVLIVADKDKLYNFKEGIIYVEGLSSRLNTPIFNVENNQIRRSQNDTIYIPSSINNENTIWREHDGLAGEYVAYEPIIGEIKDSDKIKKYLDNIFYANKIYENLSILYPLLRYEKSFLLGYQDDIKAVIPDYYHEMTIEEILDFIILNKYTLSKRQLGAIVKEVDLRVERSGAKNKQYKNFTLLFDKVNNNDGIDNKAKLLLFPQKQLLLNSENSAEGGNEALTMLMLVAKYLEHMGDVGRSRNFISNLMAALSIINNKNYDEYNLRQLSQELVSCFNELSKNHHEISNTVGSVNSDKRSLDYVINKLTNKKLNSGSCYLQLYTSDHVITVWANLDKNNDNFGLYDPNFGMVEFSSKRKFISYLNRFFKSNEINAGLLYGLEKNSKNNFIFKKIIDINATKLAEIKINNKTLDSIVGSNIINYQGVAINQQENEKISHNIKYKELFIRNKIREGDLLAINTAGVKGYYSFSDKKRSTMRKVVLLLSDIDNLETHYLNFAQEYHNAGYDFFIIDASTDIDAGEKAYDYLIKNYNVDLDSILLHGHNKSGDKVFDLCHLLGKRGYFPEGIVLSSSNNDLISVVNKVKQLKYKTGIYIAHDHQITDENNFLIDRILRSFGHEVKKFSFSHREEYNNFYNCKYHQPDPVRKFSIYQSRNLTLAPIGQEPIPTIGMPENDQKAFRQAADSENVIIGVRPIDARSTTLIQSREYSSKGLLIKGKSSDWGPMAGFIPVDQSLAKLSARNNVAKYNLANQEALDKGYAISVPLTLSPERVKELQQNNILNYSDLLTDIIQVTCRVDNKEYYFYLSKVDQDGKVAYTVNSYDNGKLIPVNVLADPISKKPMIADYDLFTVMYSYNDLSEKSTVRKAIPWEEWRSSVNYDELSPTYQEYYNNKDLYDRYEGEQLGIISQHVKNIKNKLNRLLQREKGKEMIHHGADDANPFSVITDNFPATFFVPNELLDKKLNADNNTLRDFFVVTENNVIIIRDAKEFSDFQQLVINNGFISPLNEKWNEGIEGNYFSRRRKSSENYLNNRELLEKIFSAKNKYKSPLNKINNEYSDYELKLIRSNKLENIINTSSQQADKEIELLKSSYNHIKADKKDIDSNGVYNKLPLNLKKRINQYKRDLYWFKRGGYNIFNFIMSTPENYLNRSDSIRLNNIFNIILDLPEIKEPIYKSIYVDDLSTYTKNIDTGAVIANNSVLRGSVNAQKIKKNDNNVFISILGEHNARTMMGISNGFTDQVMIAPGKHFRVVSQRKENNKYYVVLEATDILIPSEPIFDLYDASLKGVAIDTHRSTVTEALEAVISDKRLLDTINKINTEYIDTTIENNFIDKIINKKLTPEYAGYRYSQELSAIFGTERNYVDILKQIINDPLLNKKYNQYINKKISRDEWLASFNSDYYLNDLLKEKFINVKLLVDATYDQPSCIDTLSDASKSLLMEFFAADFDTLRGKLLKLVSNQESYTHFISDIEKTQFYLTQKHNFKDNSIHDVFYAVKQIETNRQNISHAIFLLKKKLLQSSQNKNQYDTFILRLPFDNNSETSSLLTLLYASLNGKVNYDTLMTHINLLEKLYIKLAYNELTPQQLEYLSIFNALLTDVSQKEVMNNNMFKIADGILNNKISQLSIGNYLLEINTKKINLNISTTEDGRFIYRVFLSDVGVIHIIGGDREQMTVELFSFLNEINNVKNNIAVDYSNETSVSGVIYHVNEEGIISSELFDKFNILKNKISSDIIQQNIIKIAGIEIDKAILFDLGCRVDGKSIISINLQDIPNWQNKLKFDAEKLNDFFLSASGSEIDHKIVSLLKKFLKNKEKNIKNILSVDTSRTDYIVAKERLMKIIELNNSNIDSNYWHELRNPSLKIPRHMRIISKIGYVNIGFGVWQTIVSTLNMIESLENGNLKPHERKEIVRNLAIMWSEMAYNGISEIIEIAVAKGMLKHRSNKLEYAGKISTRIGIALNILSVGFDIYNAYDNFSRISSETDTRKKIDYIVNGTFAVVSALVTIGVSIAILAGCASAGPIGIVIGAAITAFLAIYNAVRVIEDVKKRINFTVSEEIENGLSVLFTGDLTSSKKNEITLLDTKNYFRTRVDENSKAFYKKLIESNPQSYYFYTNEEYEFVEKRYFSLSNIPKEIESGYVIINNKPIVLTIGELYTETEAAQMKSFSNSFGFYSTSLRYYEPKKNIGTDEVLIYDIDFYVNELYKYNVELESNEYLNLTRNTRENINYNRRSADLGTHNVNGVCAVYDYLGKDDEFFYFNTNNGNDIISAPAYAHNVFDVYNGIKRLSGGNNNDIFNLYVTESPNHASRFYGRGGIDTLRIADNSPLYSGYNINLKDNYVKFVRSKNQFNSIGFEPSTFYFFDKETGITSPFIINDSMPNISPRTDEVIAYLDSFENIVCSGNSDDILMGSDNDNYIDAAYGKDYVLGLKGNDTIKLSEGFANGGEGHDTYIISRLNAFYKGKAEVSIIINEVTGDEKLENNQNTSEQNIVKLEHNLKDIKSIKRIGSDIVFLLDNGFIINEDKTQTPLPATSIRLKNIFKNENSFDVLTNYCIITNDGFILNNNSDANCNSDPLFNFSYMENYSNLDDKYEYIYINSNNHEFNLRSRSCSVKYNILPELKYSGLANGNSIELSIEGDSGNNTYLAIDHNARITLTAGVDVYQLKTFIAQNSNERIEIFPSKTVDDESVDNLSTFILPDVSGYDLKFENGVISHRYNPAAHRFIDINMTEKSLNKILNSGIQIRFIDKDNKMFILPNSDSAEQLLIPVVKEKLSISYFDDYVIIPESLILNKIMMENSNVYLSPPLQQHAFLSNLLKHHSIQNIELLPIIDLLTGDDMLINKNQGCSVIAGGKGNDTLIVEGGQHILFANEGDDKLYGGKGNDVLISESGNDYLEGGEGDDIYLINKHHGEITINDHVGKNVIFITGLDKDEVMLSSRDNDDEVLLSQDKSFTVRIKNKYKEELQSTYQIEQREEVLSDEALVSIVHEMAQFNQTQLSSMQGTFLPEAKEWTLMPTITKHLG</sequence>
<dbReference type="Gene3D" id="3.90.1760.10">
    <property type="entry name" value="Anthrax toxin, edema factor, central domain"/>
    <property type="match status" value="1"/>
</dbReference>
<keyword evidence="4" id="KW-0812">Transmembrane</keyword>
<dbReference type="Pfam" id="PF03497">
    <property type="entry name" value="Anthrax_toxA"/>
    <property type="match status" value="1"/>
</dbReference>
<evidence type="ECO:0000256" key="4">
    <source>
        <dbReference type="SAM" id="Phobius"/>
    </source>
</evidence>
<dbReference type="CDD" id="cd20495">
    <property type="entry name" value="C58_PaToxP-like"/>
    <property type="match status" value="1"/>
</dbReference>
<feature type="transmembrane region" description="Helical" evidence="4">
    <location>
        <begin position="3099"/>
        <end position="3119"/>
    </location>
</feature>
<dbReference type="PROSITE" id="PS00330">
    <property type="entry name" value="HEMOLYSIN_CALCIUM"/>
    <property type="match status" value="1"/>
</dbReference>
<dbReference type="InterPro" id="IPR035099">
    <property type="entry name" value="Anthrax_toxin_C-terminal"/>
</dbReference>
<evidence type="ECO:0000313" key="7">
    <source>
        <dbReference type="Proteomes" id="UP001171165"/>
    </source>
</evidence>
<dbReference type="InterPro" id="IPR018511">
    <property type="entry name" value="Hemolysin-typ_Ca-bd_CS"/>
</dbReference>
<keyword evidence="4" id="KW-0472">Membrane</keyword>
<dbReference type="Gene3D" id="2.150.10.10">
    <property type="entry name" value="Serralysin-like metalloprotease, C-terminal"/>
    <property type="match status" value="2"/>
</dbReference>
<reference evidence="6" key="1">
    <citation type="submission" date="2023-06" db="EMBL/GenBank/DDBJ databases">
        <authorList>
            <consortium name="Clinical and Environmental Microbiology Branch: Whole genome sequencing antimicrobial resistance pathogens in the healthcare setting"/>
        </authorList>
    </citation>
    <scope>NUCLEOTIDE SEQUENCE</scope>
    <source>
        <strain evidence="6">Microbial</strain>
    </source>
</reference>
<dbReference type="InterPro" id="IPR011049">
    <property type="entry name" value="Serralysin-like_metalloprot_C"/>
</dbReference>
<accession>A0AAN3YQU5</accession>
<dbReference type="Gene3D" id="1.20.140.180">
    <property type="match status" value="1"/>
</dbReference>
<dbReference type="GO" id="GO:0008294">
    <property type="term" value="F:calcium- and calmodulin-responsive adenylate cyclase activity"/>
    <property type="evidence" value="ECO:0007669"/>
    <property type="project" value="InterPro"/>
</dbReference>
<evidence type="ECO:0000256" key="2">
    <source>
        <dbReference type="ARBA" id="ARBA00022525"/>
    </source>
</evidence>
<dbReference type="PANTHER" id="PTHR38340:SF1">
    <property type="entry name" value="S-LAYER PROTEIN"/>
    <property type="match status" value="1"/>
</dbReference>
<dbReference type="SUPFAM" id="SSF81298">
    <property type="entry name" value="Adenylylcyclase toxin (the edema factor)"/>
    <property type="match status" value="1"/>
</dbReference>
<dbReference type="GO" id="GO:0005509">
    <property type="term" value="F:calcium ion binding"/>
    <property type="evidence" value="ECO:0007669"/>
    <property type="project" value="InterPro"/>
</dbReference>